<feature type="region of interest" description="Disordered" evidence="1">
    <location>
        <begin position="133"/>
        <end position="152"/>
    </location>
</feature>
<organism evidence="2 3">
    <name type="scientific">Lates japonicus</name>
    <name type="common">Japanese lates</name>
    <dbReference type="NCBI Taxonomy" id="270547"/>
    <lineage>
        <taxon>Eukaryota</taxon>
        <taxon>Metazoa</taxon>
        <taxon>Chordata</taxon>
        <taxon>Craniata</taxon>
        <taxon>Vertebrata</taxon>
        <taxon>Euteleostomi</taxon>
        <taxon>Actinopterygii</taxon>
        <taxon>Neopterygii</taxon>
        <taxon>Teleostei</taxon>
        <taxon>Neoteleostei</taxon>
        <taxon>Acanthomorphata</taxon>
        <taxon>Carangaria</taxon>
        <taxon>Carangaria incertae sedis</taxon>
        <taxon>Centropomidae</taxon>
        <taxon>Lates</taxon>
    </lineage>
</organism>
<dbReference type="Proteomes" id="UP001279410">
    <property type="component" value="Unassembled WGS sequence"/>
</dbReference>
<dbReference type="AlphaFoldDB" id="A0AAD3MFB4"/>
<evidence type="ECO:0000313" key="3">
    <source>
        <dbReference type="Proteomes" id="UP001279410"/>
    </source>
</evidence>
<name>A0AAD3MFB4_LATJO</name>
<protein>
    <submittedName>
        <fullName evidence="2">C2 calcium-dependent domain-containing protein 4C-like protein</fullName>
    </submittedName>
</protein>
<evidence type="ECO:0000256" key="1">
    <source>
        <dbReference type="SAM" id="MobiDB-lite"/>
    </source>
</evidence>
<feature type="region of interest" description="Disordered" evidence="1">
    <location>
        <begin position="203"/>
        <end position="265"/>
    </location>
</feature>
<gene>
    <name evidence="2" type="ORF">AKAME5_002829700</name>
</gene>
<reference evidence="2" key="1">
    <citation type="submission" date="2022-08" db="EMBL/GenBank/DDBJ databases">
        <title>Genome sequencing of akame (Lates japonicus).</title>
        <authorList>
            <person name="Hashiguchi Y."/>
            <person name="Takahashi H."/>
        </authorList>
    </citation>
    <scope>NUCLEOTIDE SEQUENCE</scope>
    <source>
        <strain evidence="2">Kochi</strain>
    </source>
</reference>
<feature type="region of interest" description="Disordered" evidence="1">
    <location>
        <begin position="71"/>
        <end position="106"/>
    </location>
</feature>
<accession>A0AAD3MFB4</accession>
<sequence length="265" mass="28376">MWLLEKLRRSLWRKSLSPQSPSLLHPCDPPPLTMLSAARVPQSLEQQEPCSPRLFCRNLQKSANRHIIQIETDEPSGSADKASVEANTNADPPVTDCNVSARSPSLPTLPELTEALPGGTYWPWLTPTPPLLSGGESDTCPQQSRPFNPSPVLALPLSYAPSPRRRKPRCLCAKRPGASPSPLMNAAQQTTAPTCSAAARAASLPPADARAGGLRSAPQHLPQREHTVNLHKGTLRLSTTDDPEAGLAEGARARGRGPVRQADGS</sequence>
<feature type="compositionally biased region" description="Low complexity" evidence="1">
    <location>
        <begin position="245"/>
        <end position="265"/>
    </location>
</feature>
<comment type="caution">
    <text evidence="2">The sequence shown here is derived from an EMBL/GenBank/DDBJ whole genome shotgun (WGS) entry which is preliminary data.</text>
</comment>
<proteinExistence type="predicted"/>
<evidence type="ECO:0000313" key="2">
    <source>
        <dbReference type="EMBL" id="GLD53018.1"/>
    </source>
</evidence>
<keyword evidence="3" id="KW-1185">Reference proteome</keyword>
<dbReference type="EMBL" id="BRZM01003874">
    <property type="protein sequence ID" value="GLD53018.1"/>
    <property type="molecule type" value="Genomic_DNA"/>
</dbReference>